<keyword evidence="1" id="KW-0812">Transmembrane</keyword>
<name>A0A7X0LJY4_9BACT</name>
<organism evidence="3 4">
    <name type="scientific">Algisphaera agarilytica</name>
    <dbReference type="NCBI Taxonomy" id="1385975"/>
    <lineage>
        <taxon>Bacteria</taxon>
        <taxon>Pseudomonadati</taxon>
        <taxon>Planctomycetota</taxon>
        <taxon>Phycisphaerae</taxon>
        <taxon>Phycisphaerales</taxon>
        <taxon>Phycisphaeraceae</taxon>
        <taxon>Algisphaera</taxon>
    </lineage>
</organism>
<dbReference type="Proteomes" id="UP000541810">
    <property type="component" value="Unassembled WGS sequence"/>
</dbReference>
<dbReference type="EMBL" id="JACHGY010000001">
    <property type="protein sequence ID" value="MBB6428403.1"/>
    <property type="molecule type" value="Genomic_DNA"/>
</dbReference>
<proteinExistence type="predicted"/>
<sequence>MPSSITNQFFAFNAKLRKWTRTPRNWTKKPVIGTLAFTLGWVYHGWMTLVWWTSRVDVTGLDEIERSLDEERGVVAALYHESILIGPYTVRHLNSITIVNRSESGNLIAGILRRMNFTVIRGGSSRGKSRHKEVMGDLAARLKQERREPVFIAVDGSHGPARVVKPGIVALAKRVDAPLFIFHGASSLAVRLPSWDRTLIPLPFSRIIVRFHGPIEPREAGRRIPTEVLHQRMQHEIDQLVQQTSEDLKAKR</sequence>
<dbReference type="AlphaFoldDB" id="A0A7X0LJY4"/>
<reference evidence="3 4" key="1">
    <citation type="submission" date="2020-08" db="EMBL/GenBank/DDBJ databases">
        <title>Genomic Encyclopedia of Type Strains, Phase IV (KMG-IV): sequencing the most valuable type-strain genomes for metagenomic binning, comparative biology and taxonomic classification.</title>
        <authorList>
            <person name="Goeker M."/>
        </authorList>
    </citation>
    <scope>NUCLEOTIDE SEQUENCE [LARGE SCALE GENOMIC DNA]</scope>
    <source>
        <strain evidence="3 4">DSM 103725</strain>
    </source>
</reference>
<comment type="caution">
    <text evidence="3">The sequence shown here is derived from an EMBL/GenBank/DDBJ whole genome shotgun (WGS) entry which is preliminary data.</text>
</comment>
<dbReference type="Pfam" id="PF04028">
    <property type="entry name" value="DUF374"/>
    <property type="match status" value="1"/>
</dbReference>
<dbReference type="InterPro" id="IPR007172">
    <property type="entry name" value="DUF374"/>
</dbReference>
<evidence type="ECO:0000313" key="4">
    <source>
        <dbReference type="Proteomes" id="UP000541810"/>
    </source>
</evidence>
<feature type="domain" description="DUF374" evidence="2">
    <location>
        <begin position="91"/>
        <end position="161"/>
    </location>
</feature>
<protein>
    <recommendedName>
        <fullName evidence="2">DUF374 domain-containing protein</fullName>
    </recommendedName>
</protein>
<evidence type="ECO:0000256" key="1">
    <source>
        <dbReference type="SAM" id="Phobius"/>
    </source>
</evidence>
<keyword evidence="1" id="KW-1133">Transmembrane helix</keyword>
<dbReference type="RefSeq" id="WP_184675511.1">
    <property type="nucleotide sequence ID" value="NZ_JACHGY010000001.1"/>
</dbReference>
<evidence type="ECO:0000313" key="3">
    <source>
        <dbReference type="EMBL" id="MBB6428403.1"/>
    </source>
</evidence>
<feature type="transmembrane region" description="Helical" evidence="1">
    <location>
        <begin position="31"/>
        <end position="52"/>
    </location>
</feature>
<keyword evidence="4" id="KW-1185">Reference proteome</keyword>
<gene>
    <name evidence="3" type="ORF">HNQ40_000209</name>
</gene>
<keyword evidence="1" id="KW-0472">Membrane</keyword>
<evidence type="ECO:0000259" key="2">
    <source>
        <dbReference type="Pfam" id="PF04028"/>
    </source>
</evidence>
<accession>A0A7X0LJY4</accession>